<name>A0A0K6GUZ8_9GAMM</name>
<proteinExistence type="predicted"/>
<gene>
    <name evidence="2" type="ORF">Ga0061064_0002</name>
</gene>
<keyword evidence="1" id="KW-0175">Coiled coil</keyword>
<feature type="coiled-coil region" evidence="1">
    <location>
        <begin position="98"/>
        <end position="125"/>
    </location>
</feature>
<dbReference type="PROSITE" id="PS51257">
    <property type="entry name" value="PROKAR_LIPOPROTEIN"/>
    <property type="match status" value="1"/>
</dbReference>
<dbReference type="RefSeq" id="WP_055437760.1">
    <property type="nucleotide sequence ID" value="NZ_CYHB01000001.1"/>
</dbReference>
<organism evidence="2 3">
    <name type="scientific">Pseudidiomarina woesei</name>
    <dbReference type="NCBI Taxonomy" id="1381080"/>
    <lineage>
        <taxon>Bacteria</taxon>
        <taxon>Pseudomonadati</taxon>
        <taxon>Pseudomonadota</taxon>
        <taxon>Gammaproteobacteria</taxon>
        <taxon>Alteromonadales</taxon>
        <taxon>Idiomarinaceae</taxon>
        <taxon>Pseudidiomarina</taxon>
    </lineage>
</organism>
<reference evidence="3" key="1">
    <citation type="submission" date="2015-08" db="EMBL/GenBank/DDBJ databases">
        <authorList>
            <person name="Varghese N."/>
        </authorList>
    </citation>
    <scope>NUCLEOTIDE SEQUENCE [LARGE SCALE GENOMIC DNA]</scope>
    <source>
        <strain evidence="3">DSM 27808</strain>
    </source>
</reference>
<sequence>MSNLIKAFFIILVLSGCLGERELTPEELQLVAQLKTELTSTNKDIEDAKVENNKYGGGLIKTLIALKLEILQTNKALIEQRIYAIESGAPITISVAAYQPDLARAEELEQEITNLQQEITLARNDAARYSGGLVLALKMSGIATQEQTLATLKLHLLSAKYGLRLPAPNLETGKNIVETGNQPVETVESETKSSPPAMPAGDGPFGFEKGLSRADVELIIGEKLSLANGVIPPKNRSSYK</sequence>
<keyword evidence="3" id="KW-1185">Reference proteome</keyword>
<accession>A0A0K6GUZ8</accession>
<evidence type="ECO:0000313" key="2">
    <source>
        <dbReference type="EMBL" id="CUA82374.1"/>
    </source>
</evidence>
<protein>
    <submittedName>
        <fullName evidence="2">Uncharacterized protein</fullName>
    </submittedName>
</protein>
<dbReference type="Proteomes" id="UP000182598">
    <property type="component" value="Unassembled WGS sequence"/>
</dbReference>
<dbReference type="AlphaFoldDB" id="A0A0K6GUZ8"/>
<evidence type="ECO:0000313" key="3">
    <source>
        <dbReference type="Proteomes" id="UP000182598"/>
    </source>
</evidence>
<dbReference type="OrthoDB" id="8859045at2"/>
<evidence type="ECO:0000256" key="1">
    <source>
        <dbReference type="SAM" id="Coils"/>
    </source>
</evidence>
<dbReference type="EMBL" id="CYHB01000001">
    <property type="protein sequence ID" value="CUA82374.1"/>
    <property type="molecule type" value="Genomic_DNA"/>
</dbReference>